<feature type="binding site" evidence="6">
    <location>
        <position position="187"/>
    </location>
    <ligand>
        <name>FMN</name>
        <dbReference type="ChEBI" id="CHEBI:58210"/>
    </ligand>
</feature>
<dbReference type="GO" id="GO:0008615">
    <property type="term" value="P:pyridoxine biosynthetic process"/>
    <property type="evidence" value="ECO:0007669"/>
    <property type="project" value="UniProtKB-KW"/>
</dbReference>
<evidence type="ECO:0000313" key="9">
    <source>
        <dbReference type="EMBL" id="TWF43999.1"/>
    </source>
</evidence>
<dbReference type="GO" id="GO:0010181">
    <property type="term" value="F:FMN binding"/>
    <property type="evidence" value="ECO:0007669"/>
    <property type="project" value="InterPro"/>
</dbReference>
<feature type="binding site" evidence="6">
    <location>
        <position position="107"/>
    </location>
    <ligand>
        <name>FMN</name>
        <dbReference type="ChEBI" id="CHEBI:58210"/>
    </ligand>
</feature>
<feature type="domain" description="Pyridoxamine 5'-phosphate oxidase N-terminal" evidence="7">
    <location>
        <begin position="36"/>
        <end position="143"/>
    </location>
</feature>
<name>A0A561Q0Y9_9HYPH</name>
<evidence type="ECO:0000256" key="1">
    <source>
        <dbReference type="ARBA" id="ARBA00007301"/>
    </source>
</evidence>
<feature type="domain" description="Pyridoxine 5'-phosphate oxidase dimerisation C-terminal" evidence="8">
    <location>
        <begin position="174"/>
        <end position="214"/>
    </location>
</feature>
<proteinExistence type="inferred from homology"/>
<keyword evidence="10" id="KW-1185">Reference proteome</keyword>
<evidence type="ECO:0000259" key="7">
    <source>
        <dbReference type="Pfam" id="PF01243"/>
    </source>
</evidence>
<dbReference type="RefSeq" id="WP_145643377.1">
    <property type="nucleotide sequence ID" value="NZ_VIWP01000016.1"/>
</dbReference>
<evidence type="ECO:0000313" key="10">
    <source>
        <dbReference type="Proteomes" id="UP000320653"/>
    </source>
</evidence>
<dbReference type="NCBIfam" id="NF004231">
    <property type="entry name" value="PRK05679.1"/>
    <property type="match status" value="1"/>
</dbReference>
<keyword evidence="5" id="KW-0664">Pyridoxine biosynthesis</keyword>
<dbReference type="Gene3D" id="2.30.110.10">
    <property type="entry name" value="Electron Transport, Fmn-binding Protein, Chain A"/>
    <property type="match status" value="1"/>
</dbReference>
<dbReference type="Proteomes" id="UP000320653">
    <property type="component" value="Unassembled WGS sequence"/>
</dbReference>
<feature type="binding site" evidence="6">
    <location>
        <position position="197"/>
    </location>
    <ligand>
        <name>FMN</name>
        <dbReference type="ChEBI" id="CHEBI:58210"/>
    </ligand>
</feature>
<dbReference type="GO" id="GO:0004733">
    <property type="term" value="F:pyridoxamine phosphate oxidase activity"/>
    <property type="evidence" value="ECO:0007669"/>
    <property type="project" value="InterPro"/>
</dbReference>
<dbReference type="SUPFAM" id="SSF50475">
    <property type="entry name" value="FMN-binding split barrel"/>
    <property type="match status" value="1"/>
</dbReference>
<comment type="similarity">
    <text evidence="1">Belongs to the pyridoxamine 5'-phosphate oxidase family.</text>
</comment>
<sequence length="214" mass="23900">MKEELRKLPSLPGPLPVFDTEVLPDDPNELFVSWLRDAIDSGIREPHAMVVSTVGEDGAPDARVLILKNVDARGWHFATVDAGPKGRQIAQNPNVALTFYWSPLGRQVRIRGVAAKADRGERDADFLARSIDARANVLVGRQSQPLTSVKDLDGALAEQALRIAEQPDMIADHWSLFVVAAHAVEFWQGAEDRRHSRVSYTLRQDVWSHTRLWP</sequence>
<reference evidence="9 10" key="1">
    <citation type="submission" date="2019-06" db="EMBL/GenBank/DDBJ databases">
        <title>Sorghum-associated microbial communities from plants grown in Nebraska, USA.</title>
        <authorList>
            <person name="Schachtman D."/>
        </authorList>
    </citation>
    <scope>NUCLEOTIDE SEQUENCE [LARGE SCALE GENOMIC DNA]</scope>
    <source>
        <strain evidence="9 10">1225</strain>
    </source>
</reference>
<dbReference type="PANTHER" id="PTHR10851:SF0">
    <property type="entry name" value="PYRIDOXINE-5'-PHOSPHATE OXIDASE"/>
    <property type="match status" value="1"/>
</dbReference>
<dbReference type="Pfam" id="PF10590">
    <property type="entry name" value="PNP_phzG_C"/>
    <property type="match status" value="1"/>
</dbReference>
<evidence type="ECO:0000256" key="3">
    <source>
        <dbReference type="ARBA" id="ARBA00022643"/>
    </source>
</evidence>
<evidence type="ECO:0000256" key="4">
    <source>
        <dbReference type="ARBA" id="ARBA00023002"/>
    </source>
</evidence>
<comment type="cofactor">
    <cofactor evidence="6">
        <name>FMN</name>
        <dbReference type="ChEBI" id="CHEBI:58210"/>
    </cofactor>
    <text evidence="6">Binds 1 FMN per subunit.</text>
</comment>
<evidence type="ECO:0000256" key="6">
    <source>
        <dbReference type="PIRSR" id="PIRSR000190-2"/>
    </source>
</evidence>
<feature type="binding site" evidence="6">
    <location>
        <begin position="142"/>
        <end position="143"/>
    </location>
    <ligand>
        <name>FMN</name>
        <dbReference type="ChEBI" id="CHEBI:58210"/>
    </ligand>
</feature>
<dbReference type="InterPro" id="IPR011576">
    <property type="entry name" value="Pyridox_Oxase_N"/>
</dbReference>
<gene>
    <name evidence="9" type="ORF">FHW37_1163</name>
</gene>
<feature type="binding site" evidence="6">
    <location>
        <begin position="63"/>
        <end position="68"/>
    </location>
    <ligand>
        <name>FMN</name>
        <dbReference type="ChEBI" id="CHEBI:58210"/>
    </ligand>
</feature>
<feature type="binding site" evidence="6">
    <location>
        <position position="85"/>
    </location>
    <ligand>
        <name>FMN</name>
        <dbReference type="ChEBI" id="CHEBI:58210"/>
    </ligand>
</feature>
<protein>
    <submittedName>
        <fullName evidence="9">Pyridoxamine 5'-phosphate oxidase</fullName>
    </submittedName>
</protein>
<dbReference type="Pfam" id="PF01243">
    <property type="entry name" value="PNPOx_N"/>
    <property type="match status" value="1"/>
</dbReference>
<dbReference type="PIRSF" id="PIRSF000190">
    <property type="entry name" value="Pyd_amn-ph_oxd"/>
    <property type="match status" value="1"/>
</dbReference>
<evidence type="ECO:0000256" key="5">
    <source>
        <dbReference type="ARBA" id="ARBA00023096"/>
    </source>
</evidence>
<dbReference type="InterPro" id="IPR000659">
    <property type="entry name" value="Pyridox_Oxase"/>
</dbReference>
<keyword evidence="4" id="KW-0560">Oxidoreductase</keyword>
<keyword evidence="2" id="KW-0285">Flavoprotein</keyword>
<dbReference type="OrthoDB" id="9780392at2"/>
<accession>A0A561Q0Y9</accession>
<dbReference type="EMBL" id="VIWP01000016">
    <property type="protein sequence ID" value="TWF43999.1"/>
    <property type="molecule type" value="Genomic_DNA"/>
</dbReference>
<comment type="caution">
    <text evidence="9">The sequence shown here is derived from an EMBL/GenBank/DDBJ whole genome shotgun (WGS) entry which is preliminary data.</text>
</comment>
<keyword evidence="3 6" id="KW-0288">FMN</keyword>
<dbReference type="PANTHER" id="PTHR10851">
    <property type="entry name" value="PYRIDOXINE-5-PHOSPHATE OXIDASE"/>
    <property type="match status" value="1"/>
</dbReference>
<evidence type="ECO:0000259" key="8">
    <source>
        <dbReference type="Pfam" id="PF10590"/>
    </source>
</evidence>
<dbReference type="AlphaFoldDB" id="A0A561Q0Y9"/>
<evidence type="ECO:0000256" key="2">
    <source>
        <dbReference type="ARBA" id="ARBA00022630"/>
    </source>
</evidence>
<organism evidence="9 10">
    <name type="scientific">Neorhizobium alkalisoli</name>
    <dbReference type="NCBI Taxonomy" id="528178"/>
    <lineage>
        <taxon>Bacteria</taxon>
        <taxon>Pseudomonadati</taxon>
        <taxon>Pseudomonadota</taxon>
        <taxon>Alphaproteobacteria</taxon>
        <taxon>Hyphomicrobiales</taxon>
        <taxon>Rhizobiaceae</taxon>
        <taxon>Rhizobium/Agrobacterium group</taxon>
        <taxon>Neorhizobium</taxon>
    </lineage>
</organism>
<dbReference type="InterPro" id="IPR012349">
    <property type="entry name" value="Split_barrel_FMN-bd"/>
</dbReference>
<dbReference type="InterPro" id="IPR019576">
    <property type="entry name" value="Pyridoxamine_oxidase_dimer_C"/>
</dbReference>